<dbReference type="AlphaFoldDB" id="A0A9D1S9L8"/>
<reference evidence="2" key="1">
    <citation type="submission" date="2020-10" db="EMBL/GenBank/DDBJ databases">
        <authorList>
            <person name="Gilroy R."/>
        </authorList>
    </citation>
    <scope>NUCLEOTIDE SEQUENCE</scope>
    <source>
        <strain evidence="2">CHK195-15760</strain>
    </source>
</reference>
<dbReference type="InterPro" id="IPR058596">
    <property type="entry name" value="TraC-like_dom"/>
</dbReference>
<gene>
    <name evidence="2" type="ORF">IAB70_07170</name>
</gene>
<accession>A0A9D1S9L8</accession>
<organism evidence="2 3">
    <name type="scientific">Candidatus Merdicola faecigallinarum</name>
    <dbReference type="NCBI Taxonomy" id="2840862"/>
    <lineage>
        <taxon>Bacteria</taxon>
        <taxon>Bacillati</taxon>
        <taxon>Bacillota</taxon>
        <taxon>Clostridia</taxon>
        <taxon>Candidatus Merdicola</taxon>
    </lineage>
</organism>
<comment type="caution">
    <text evidence="2">The sequence shown here is derived from an EMBL/GenBank/DDBJ whole genome shotgun (WGS) entry which is preliminary data.</text>
</comment>
<feature type="domain" description="TraC-like" evidence="1">
    <location>
        <begin position="20"/>
        <end position="148"/>
    </location>
</feature>
<reference evidence="2" key="2">
    <citation type="journal article" date="2021" name="PeerJ">
        <title>Extensive microbial diversity within the chicken gut microbiome revealed by metagenomics and culture.</title>
        <authorList>
            <person name="Gilroy R."/>
            <person name="Ravi A."/>
            <person name="Getino M."/>
            <person name="Pursley I."/>
            <person name="Horton D.L."/>
            <person name="Alikhan N.F."/>
            <person name="Baker D."/>
            <person name="Gharbi K."/>
            <person name="Hall N."/>
            <person name="Watson M."/>
            <person name="Adriaenssens E.M."/>
            <person name="Foster-Nyarko E."/>
            <person name="Jarju S."/>
            <person name="Secka A."/>
            <person name="Antonio M."/>
            <person name="Oren A."/>
            <person name="Chaudhuri R.R."/>
            <person name="La Ragione R."/>
            <person name="Hildebrand F."/>
            <person name="Pallen M.J."/>
        </authorList>
    </citation>
    <scope>NUCLEOTIDE SEQUENCE</scope>
    <source>
        <strain evidence="2">CHK195-15760</strain>
    </source>
</reference>
<dbReference type="EMBL" id="DVNH01000056">
    <property type="protein sequence ID" value="HIU52369.1"/>
    <property type="molecule type" value="Genomic_DNA"/>
</dbReference>
<evidence type="ECO:0000313" key="3">
    <source>
        <dbReference type="Proteomes" id="UP000824093"/>
    </source>
</evidence>
<evidence type="ECO:0000313" key="2">
    <source>
        <dbReference type="EMBL" id="HIU52369.1"/>
    </source>
</evidence>
<proteinExistence type="predicted"/>
<sequence length="190" mass="22467">MEKDKKSTQNWLPFEEFFEQGIVKINSKKYIKIIEVKPINFNLKTDLEKEGILNSYKIFLKTCNFNLQILIQSNKEDLSNIISKIKEKNRKEEEPSMLKAISNAYIEYINSKNQENKSSSKNYYIIIENEIVSMQDANNYRLARDELNEKFLKVKENLARCGNKVLECSKSDVQRILFSFLNSRIYLNQK</sequence>
<dbReference type="Pfam" id="PF26593">
    <property type="entry name" value="TraC-like"/>
    <property type="match status" value="1"/>
</dbReference>
<evidence type="ECO:0000259" key="1">
    <source>
        <dbReference type="Pfam" id="PF26593"/>
    </source>
</evidence>
<protein>
    <recommendedName>
        <fullName evidence="1">TraC-like domain-containing protein</fullName>
    </recommendedName>
</protein>
<name>A0A9D1S9L8_9FIRM</name>
<dbReference type="Proteomes" id="UP000824093">
    <property type="component" value="Unassembled WGS sequence"/>
</dbReference>